<feature type="compositionally biased region" description="Basic and acidic residues" evidence="1">
    <location>
        <begin position="81"/>
        <end position="93"/>
    </location>
</feature>
<feature type="compositionally biased region" description="Low complexity" evidence="1">
    <location>
        <begin position="161"/>
        <end position="181"/>
    </location>
</feature>
<feature type="region of interest" description="Disordered" evidence="1">
    <location>
        <begin position="314"/>
        <end position="334"/>
    </location>
</feature>
<dbReference type="Proteomes" id="UP000000763">
    <property type="component" value="Chromosome 5"/>
</dbReference>
<evidence type="ECO:0000256" key="1">
    <source>
        <dbReference type="SAM" id="MobiDB-lite"/>
    </source>
</evidence>
<reference evidence="3" key="1">
    <citation type="journal article" date="2005" name="Nature">
        <title>The map-based sequence of the rice genome.</title>
        <authorList>
            <consortium name="International rice genome sequencing project (IRGSP)"/>
            <person name="Matsumoto T."/>
            <person name="Wu J."/>
            <person name="Kanamori H."/>
            <person name="Katayose Y."/>
            <person name="Fujisawa M."/>
            <person name="Namiki N."/>
            <person name="Mizuno H."/>
            <person name="Yamamoto K."/>
            <person name="Antonio B.A."/>
            <person name="Baba T."/>
            <person name="Sakata K."/>
            <person name="Nagamura Y."/>
            <person name="Aoki H."/>
            <person name="Arikawa K."/>
            <person name="Arita K."/>
            <person name="Bito T."/>
            <person name="Chiden Y."/>
            <person name="Fujitsuka N."/>
            <person name="Fukunaka R."/>
            <person name="Hamada M."/>
            <person name="Harada C."/>
            <person name="Hayashi A."/>
            <person name="Hijishita S."/>
            <person name="Honda M."/>
            <person name="Hosokawa S."/>
            <person name="Ichikawa Y."/>
            <person name="Idonuma A."/>
            <person name="Iijima M."/>
            <person name="Ikeda M."/>
            <person name="Ikeno M."/>
            <person name="Ito K."/>
            <person name="Ito S."/>
            <person name="Ito T."/>
            <person name="Ito Y."/>
            <person name="Ito Y."/>
            <person name="Iwabuchi A."/>
            <person name="Kamiya K."/>
            <person name="Karasawa W."/>
            <person name="Kurita K."/>
            <person name="Katagiri S."/>
            <person name="Kikuta A."/>
            <person name="Kobayashi H."/>
            <person name="Kobayashi N."/>
            <person name="Machita K."/>
            <person name="Maehara T."/>
            <person name="Masukawa M."/>
            <person name="Mizubayashi T."/>
            <person name="Mukai Y."/>
            <person name="Nagasaki H."/>
            <person name="Nagata Y."/>
            <person name="Naito S."/>
            <person name="Nakashima M."/>
            <person name="Nakama Y."/>
            <person name="Nakamichi Y."/>
            <person name="Nakamura M."/>
            <person name="Meguro A."/>
            <person name="Negishi M."/>
            <person name="Ohta I."/>
            <person name="Ohta T."/>
            <person name="Okamoto M."/>
            <person name="Ono N."/>
            <person name="Saji S."/>
            <person name="Sakaguchi M."/>
            <person name="Sakai K."/>
            <person name="Shibata M."/>
            <person name="Shimokawa T."/>
            <person name="Song J."/>
            <person name="Takazaki Y."/>
            <person name="Terasawa K."/>
            <person name="Tsugane M."/>
            <person name="Tsuji K."/>
            <person name="Ueda S."/>
            <person name="Waki K."/>
            <person name="Yamagata H."/>
            <person name="Yamamoto M."/>
            <person name="Yamamoto S."/>
            <person name="Yamane H."/>
            <person name="Yoshiki S."/>
            <person name="Yoshihara R."/>
            <person name="Yukawa K."/>
            <person name="Zhong H."/>
            <person name="Yano M."/>
            <person name="Yuan Q."/>
            <person name="Ouyang S."/>
            <person name="Liu J."/>
            <person name="Jones K.M."/>
            <person name="Gansberger K."/>
            <person name="Moffat K."/>
            <person name="Hill J."/>
            <person name="Bera J."/>
            <person name="Fadrosh D."/>
            <person name="Jin S."/>
            <person name="Johri S."/>
            <person name="Kim M."/>
            <person name="Overton L."/>
            <person name="Reardon M."/>
            <person name="Tsitrin T."/>
            <person name="Vuong H."/>
            <person name="Weaver B."/>
            <person name="Ciecko A."/>
            <person name="Tallon L."/>
            <person name="Jackson J."/>
            <person name="Pai G."/>
            <person name="Aken S.V."/>
            <person name="Utterback T."/>
            <person name="Reidmuller S."/>
            <person name="Feldblyum T."/>
            <person name="Hsiao J."/>
            <person name="Zismann V."/>
            <person name="Iobst S."/>
            <person name="de Vazeille A.R."/>
            <person name="Buell C.R."/>
            <person name="Ying K."/>
            <person name="Li Y."/>
            <person name="Lu T."/>
            <person name="Huang Y."/>
            <person name="Zhao Q."/>
            <person name="Feng Q."/>
            <person name="Zhang L."/>
            <person name="Zhu J."/>
            <person name="Weng Q."/>
            <person name="Mu J."/>
            <person name="Lu Y."/>
            <person name="Fan D."/>
            <person name="Liu Y."/>
            <person name="Guan J."/>
            <person name="Zhang Y."/>
            <person name="Yu S."/>
            <person name="Liu X."/>
            <person name="Zhang Y."/>
            <person name="Hong G."/>
            <person name="Han B."/>
            <person name="Choisne N."/>
            <person name="Demange N."/>
            <person name="Orjeda G."/>
            <person name="Samain S."/>
            <person name="Cattolico L."/>
            <person name="Pelletier E."/>
            <person name="Couloux A."/>
            <person name="Segurens B."/>
            <person name="Wincker P."/>
            <person name="D'Hont A."/>
            <person name="Scarpelli C."/>
            <person name="Weissenbach J."/>
            <person name="Salanoubat M."/>
            <person name="Quetier F."/>
            <person name="Yu Y."/>
            <person name="Kim H.R."/>
            <person name="Rambo T."/>
            <person name="Currie J."/>
            <person name="Collura K."/>
            <person name="Luo M."/>
            <person name="Yang T."/>
            <person name="Ammiraju J.S.S."/>
            <person name="Engler F."/>
            <person name="Soderlund C."/>
            <person name="Wing R.A."/>
            <person name="Palmer L.E."/>
            <person name="de la Bastide M."/>
            <person name="Spiegel L."/>
            <person name="Nascimento L."/>
            <person name="Zutavern T."/>
            <person name="O'Shaughnessy A."/>
            <person name="Dike S."/>
            <person name="Dedhia N."/>
            <person name="Preston R."/>
            <person name="Balija V."/>
            <person name="McCombie W.R."/>
            <person name="Chow T."/>
            <person name="Chen H."/>
            <person name="Chung M."/>
            <person name="Chen C."/>
            <person name="Shaw J."/>
            <person name="Wu H."/>
            <person name="Hsiao K."/>
            <person name="Chao Y."/>
            <person name="Chu M."/>
            <person name="Cheng C."/>
            <person name="Hour A."/>
            <person name="Lee P."/>
            <person name="Lin S."/>
            <person name="Lin Y."/>
            <person name="Liou J."/>
            <person name="Liu S."/>
            <person name="Hsing Y."/>
            <person name="Raghuvanshi S."/>
            <person name="Mohanty A."/>
            <person name="Bharti A.K."/>
            <person name="Gaur A."/>
            <person name="Gupta V."/>
            <person name="Kumar D."/>
            <person name="Ravi V."/>
            <person name="Vij S."/>
            <person name="Kapur A."/>
            <person name="Khurana P."/>
            <person name="Khurana P."/>
            <person name="Khurana J.P."/>
            <person name="Tyagi A.K."/>
            <person name="Gaikwad K."/>
            <person name="Singh A."/>
            <person name="Dalal V."/>
            <person name="Srivastava S."/>
            <person name="Dixit A."/>
            <person name="Pal A.K."/>
            <person name="Ghazi I.A."/>
            <person name="Yadav M."/>
            <person name="Pandit A."/>
            <person name="Bhargava A."/>
            <person name="Sureshbabu K."/>
            <person name="Batra K."/>
            <person name="Sharma T.R."/>
            <person name="Mohapatra T."/>
            <person name="Singh N.K."/>
            <person name="Messing J."/>
            <person name="Nelson A.B."/>
            <person name="Fuks G."/>
            <person name="Kavchok S."/>
            <person name="Keizer G."/>
            <person name="Linton E."/>
            <person name="Llaca V."/>
            <person name="Song R."/>
            <person name="Tanyolac B."/>
            <person name="Young S."/>
            <person name="Ho-Il K."/>
            <person name="Hahn J.H."/>
            <person name="Sangsakoo G."/>
            <person name="Vanavichit A."/>
            <person name="de Mattos Luiz.A.T."/>
            <person name="Zimmer P.D."/>
            <person name="Malone G."/>
            <person name="Dellagostin O."/>
            <person name="de Oliveira A.C."/>
            <person name="Bevan M."/>
            <person name="Bancroft I."/>
            <person name="Minx P."/>
            <person name="Cordum H."/>
            <person name="Wilson R."/>
            <person name="Cheng Z."/>
            <person name="Jin W."/>
            <person name="Jiang J."/>
            <person name="Leong S.A."/>
            <person name="Iwama H."/>
            <person name="Gojobori T."/>
            <person name="Itoh T."/>
            <person name="Niimura Y."/>
            <person name="Fujii Y."/>
            <person name="Habara T."/>
            <person name="Sakai H."/>
            <person name="Sato Y."/>
            <person name="Wilson G."/>
            <person name="Kumar K."/>
            <person name="McCouch S."/>
            <person name="Juretic N."/>
            <person name="Hoen D."/>
            <person name="Wright S."/>
            <person name="Bruskiewich R."/>
            <person name="Bureau T."/>
            <person name="Miyao A."/>
            <person name="Hirochika H."/>
            <person name="Nishikawa T."/>
            <person name="Kadowaki K."/>
            <person name="Sugiura M."/>
            <person name="Burr B."/>
            <person name="Sasaki T."/>
        </authorList>
    </citation>
    <scope>NUCLEOTIDE SEQUENCE [LARGE SCALE GENOMIC DNA]</scope>
    <source>
        <strain evidence="3">cv. Nipponbare</strain>
    </source>
</reference>
<gene>
    <name evidence="2" type="ORF">OSJNBa0035I01.2</name>
</gene>
<protein>
    <submittedName>
        <fullName evidence="2">Uncharacterized protein</fullName>
    </submittedName>
</protein>
<feature type="compositionally biased region" description="Gly residues" evidence="1">
    <location>
        <begin position="46"/>
        <end position="62"/>
    </location>
</feature>
<evidence type="ECO:0000313" key="3">
    <source>
        <dbReference type="Proteomes" id="UP000000763"/>
    </source>
</evidence>
<evidence type="ECO:0000313" key="2">
    <source>
        <dbReference type="EMBL" id="AAU10713.1"/>
    </source>
</evidence>
<sequence length="389" mass="42363">MRRRRRRRRRCGRWESVTGSPRMRPRGRAIREARAVAARTPRRETPGGGGGIRRAAGAGLGPIRGAEKIRARPSSPDDGGEAEKGRRGEEGSMKKMRSVVLREAMAGLPEHGDSCVRYSDTWRRASEGGEGEPTAAVAKEAAETRLRSGRRRAGAGRRRQGSWASAVAERQRQRQQQASAAADEERWRRRLRAARPHRCRRLWVGAPRRRLLVARPRWGRRAAGFSSLAMALERGRTTGAVARWGRPHGRATAGRTTTAATTHRPANSLLAASIPTSLPLSPSPPPFALPLWSRHRRPSPLACADLVDRGDFNGARRDGTPCSPPPTSSSGVTLTGTREAMATPDRGMLLCTGDRARRTVLPCLLGCSSPATAHGEGRREEVPSIQSMG</sequence>
<reference evidence="3" key="2">
    <citation type="journal article" date="2008" name="Nucleic Acids Res.">
        <title>The rice annotation project database (RAP-DB): 2008 update.</title>
        <authorList>
            <consortium name="The rice annotation project (RAP)"/>
        </authorList>
    </citation>
    <scope>GENOME REANNOTATION</scope>
    <source>
        <strain evidence="3">cv. Nipponbare</strain>
    </source>
</reference>
<dbReference type="AlphaFoldDB" id="Q688F8"/>
<feature type="region of interest" description="Disordered" evidence="1">
    <location>
        <begin position="124"/>
        <end position="186"/>
    </location>
</feature>
<feature type="compositionally biased region" description="Basic residues" evidence="1">
    <location>
        <begin position="147"/>
        <end position="160"/>
    </location>
</feature>
<dbReference type="EMBL" id="AC137000">
    <property type="protein sequence ID" value="AAU10713.1"/>
    <property type="molecule type" value="Genomic_DNA"/>
</dbReference>
<feature type="region of interest" description="Disordered" evidence="1">
    <location>
        <begin position="1"/>
        <end position="95"/>
    </location>
</feature>
<organism evidence="2 3">
    <name type="scientific">Oryza sativa subsp. japonica</name>
    <name type="common">Rice</name>
    <dbReference type="NCBI Taxonomy" id="39947"/>
    <lineage>
        <taxon>Eukaryota</taxon>
        <taxon>Viridiplantae</taxon>
        <taxon>Streptophyta</taxon>
        <taxon>Embryophyta</taxon>
        <taxon>Tracheophyta</taxon>
        <taxon>Spermatophyta</taxon>
        <taxon>Magnoliopsida</taxon>
        <taxon>Liliopsida</taxon>
        <taxon>Poales</taxon>
        <taxon>Poaceae</taxon>
        <taxon>BOP clade</taxon>
        <taxon>Oryzoideae</taxon>
        <taxon>Oryzeae</taxon>
        <taxon>Oryzinae</taxon>
        <taxon>Oryza</taxon>
        <taxon>Oryza sativa</taxon>
    </lineage>
</organism>
<proteinExistence type="predicted"/>
<accession>Q688F8</accession>
<feature type="compositionally biased region" description="Basic residues" evidence="1">
    <location>
        <begin position="1"/>
        <end position="11"/>
    </location>
</feature>
<name>Q688F8_ORYSJ</name>